<proteinExistence type="predicted"/>
<organism evidence="2">
    <name type="scientific">uncultured Gemmatimonadaceae bacterium</name>
    <dbReference type="NCBI Taxonomy" id="246130"/>
    <lineage>
        <taxon>Bacteria</taxon>
        <taxon>Pseudomonadati</taxon>
        <taxon>Gemmatimonadota</taxon>
        <taxon>Gemmatimonadia</taxon>
        <taxon>Gemmatimonadales</taxon>
        <taxon>Gemmatimonadaceae</taxon>
        <taxon>environmental samples</taxon>
    </lineage>
</organism>
<accession>A0A6J4M1H2</accession>
<feature type="region of interest" description="Disordered" evidence="1">
    <location>
        <begin position="68"/>
        <end position="88"/>
    </location>
</feature>
<dbReference type="AlphaFoldDB" id="A0A6J4M1H2"/>
<sequence>MSGGRGRRFRGSERRMTRMRHDVCPSPSPYPWKWAVPVREIVVPAHGPSSRPPPRCSTFPAPSRIVLHTSPEGSWERPLLPARSGPRSAGWCAGCTRAGRARRRPRGPCPRCATCRRAASIT</sequence>
<gene>
    <name evidence="2" type="ORF">AVDCRST_MAG40-2649</name>
</gene>
<feature type="region of interest" description="Disordered" evidence="1">
    <location>
        <begin position="1"/>
        <end position="23"/>
    </location>
</feature>
<dbReference type="EMBL" id="CADCTX010000746">
    <property type="protein sequence ID" value="CAA9346288.1"/>
    <property type="molecule type" value="Genomic_DNA"/>
</dbReference>
<evidence type="ECO:0000256" key="1">
    <source>
        <dbReference type="SAM" id="MobiDB-lite"/>
    </source>
</evidence>
<name>A0A6J4M1H2_9BACT</name>
<reference evidence="2" key="1">
    <citation type="submission" date="2020-02" db="EMBL/GenBank/DDBJ databases">
        <authorList>
            <person name="Meier V. D."/>
        </authorList>
    </citation>
    <scope>NUCLEOTIDE SEQUENCE</scope>
    <source>
        <strain evidence="2">AVDCRST_MAG40</strain>
    </source>
</reference>
<protein>
    <submittedName>
        <fullName evidence="2">Uncharacterized protein</fullName>
    </submittedName>
</protein>
<evidence type="ECO:0000313" key="2">
    <source>
        <dbReference type="EMBL" id="CAA9346288.1"/>
    </source>
</evidence>
<feature type="compositionally biased region" description="Basic and acidic residues" evidence="1">
    <location>
        <begin position="10"/>
        <end position="23"/>
    </location>
</feature>